<dbReference type="RefSeq" id="WP_107569891.1">
    <property type="nucleotide sequence ID" value="NZ_PYYB01000002.1"/>
</dbReference>
<keyword evidence="1" id="KW-1133">Transmembrane helix</keyword>
<name>A0A2T4UEM6_9ACTN</name>
<dbReference type="InterPro" id="IPR037219">
    <property type="entry name" value="Peptidase_M41-like"/>
</dbReference>
<dbReference type="SUPFAM" id="SSF52540">
    <property type="entry name" value="P-loop containing nucleoside triphosphate hydrolases"/>
    <property type="match status" value="1"/>
</dbReference>
<evidence type="ECO:0000256" key="1">
    <source>
        <dbReference type="SAM" id="Phobius"/>
    </source>
</evidence>
<dbReference type="GO" id="GO:0005886">
    <property type="term" value="C:plasma membrane"/>
    <property type="evidence" value="ECO:0007669"/>
    <property type="project" value="TreeGrafter"/>
</dbReference>
<keyword evidence="1" id="KW-0472">Membrane</keyword>
<protein>
    <recommendedName>
        <fullName evidence="2">AAA+ ATPase domain-containing protein</fullName>
    </recommendedName>
</protein>
<dbReference type="Gene3D" id="3.40.50.300">
    <property type="entry name" value="P-loop containing nucleotide triphosphate hydrolases"/>
    <property type="match status" value="1"/>
</dbReference>
<feature type="transmembrane region" description="Helical" evidence="1">
    <location>
        <begin position="278"/>
        <end position="295"/>
    </location>
</feature>
<dbReference type="InterPro" id="IPR003593">
    <property type="entry name" value="AAA+_ATPase"/>
</dbReference>
<dbReference type="GO" id="GO:0006508">
    <property type="term" value="P:proteolysis"/>
    <property type="evidence" value="ECO:0007669"/>
    <property type="project" value="InterPro"/>
</dbReference>
<organism evidence="3 4">
    <name type="scientific">Paraconexibacter algicola</name>
    <dbReference type="NCBI Taxonomy" id="2133960"/>
    <lineage>
        <taxon>Bacteria</taxon>
        <taxon>Bacillati</taxon>
        <taxon>Actinomycetota</taxon>
        <taxon>Thermoleophilia</taxon>
        <taxon>Solirubrobacterales</taxon>
        <taxon>Paraconexibacteraceae</taxon>
        <taxon>Paraconexibacter</taxon>
    </lineage>
</organism>
<keyword evidence="4" id="KW-1185">Reference proteome</keyword>
<reference evidence="3 4" key="1">
    <citation type="submission" date="2018-03" db="EMBL/GenBank/DDBJ databases">
        <title>Aquarubrobacter algicola gen. nov., sp. nov., a novel actinobacterium isolated from shallow eutrophic lake during the end of cyanobacterial harmful algal blooms.</title>
        <authorList>
            <person name="Chun S.J."/>
        </authorList>
    </citation>
    <scope>NUCLEOTIDE SEQUENCE [LARGE SCALE GENOMIC DNA]</scope>
    <source>
        <strain evidence="3 4">Seoho-28</strain>
    </source>
</reference>
<comment type="caution">
    <text evidence="3">The sequence shown here is derived from an EMBL/GenBank/DDBJ whole genome shotgun (WGS) entry which is preliminary data.</text>
</comment>
<accession>A0A2T4UEM6</accession>
<feature type="transmembrane region" description="Helical" evidence="1">
    <location>
        <begin position="113"/>
        <end position="135"/>
    </location>
</feature>
<dbReference type="InterPro" id="IPR027417">
    <property type="entry name" value="P-loop_NTPase"/>
</dbReference>
<dbReference type="GO" id="GO:0016887">
    <property type="term" value="F:ATP hydrolysis activity"/>
    <property type="evidence" value="ECO:0007669"/>
    <property type="project" value="InterPro"/>
</dbReference>
<dbReference type="InterPro" id="IPR000642">
    <property type="entry name" value="Peptidase_M41"/>
</dbReference>
<dbReference type="InterPro" id="IPR003959">
    <property type="entry name" value="ATPase_AAA_core"/>
</dbReference>
<dbReference type="AlphaFoldDB" id="A0A2T4UEM6"/>
<feature type="transmembrane region" description="Helical" evidence="1">
    <location>
        <begin position="167"/>
        <end position="189"/>
    </location>
</feature>
<dbReference type="Gene3D" id="1.20.58.760">
    <property type="entry name" value="Peptidase M41"/>
    <property type="match status" value="1"/>
</dbReference>
<feature type="transmembrane region" description="Helical" evidence="1">
    <location>
        <begin position="30"/>
        <end position="48"/>
    </location>
</feature>
<dbReference type="GO" id="GO:0004176">
    <property type="term" value="F:ATP-dependent peptidase activity"/>
    <property type="evidence" value="ECO:0007669"/>
    <property type="project" value="InterPro"/>
</dbReference>
<dbReference type="GO" id="GO:0004222">
    <property type="term" value="F:metalloendopeptidase activity"/>
    <property type="evidence" value="ECO:0007669"/>
    <property type="project" value="InterPro"/>
</dbReference>
<sequence length="820" mass="91075">MSVPSSSSVGPASRSDSDALALAWRRLGRAATAVALLTSPAFFLTLVVVNDWPIWVAVLVTLFAIAAFRGLVDLICHRLIERPSLYNASERTKAEDVVFRRRRWYWRTRFRRLVLYAFIALVALLLAQLFVRLLLGTGAPFFTPLSAFNEVFPEEQRVQLALQNSLIFFQLPLLFFVNFMIFFGPLLMFGVMQMKAYEPGESDWGVRLEDVRGQADSKQEVERVITLWAAGEEFKKAGGKPERGLLLIGAPGTGKTMLSKAIATSFNSPIMTMPGSGFAQTFIGLDVVMVMILIARARRLARKWGGTCMIFIDEIDAVGMRRNALAGGYGESSPGVRSTEDVLFFGDWGDITPTGDLRLETAAWRERIFAQRAEAERALRDERQPRIMRMMFPGMGGGMALNQLLVQMDGMDNPPVLKKFFTKKWNTFLDAMYIVPGSIFGRSLRRKPPRPRAEQVYFIGATNVPLNALDPALVRPGRMGRHIFFRTPTKDDRQDVFDLYLGKVAHDPDLDRPERRDEIARITGGYSPAMIEQVCSMALTYAHSDGRNAFRWDDLIEAMTTIEAGTASGFEYIPDELRAVAIHEAGHAVASHVYMDGVLSTRLSVKARGASGGHHQAIETEERLIRFRHEQVARIVWALGAMAAERVFYGENSQGVGGDLHAATTEAALMVGQWGMGAEPVDLNGHGPVDPSERAELEWQIGRRFERVGREIMNRSSAEVGDTLSTPAKVRQAAQILGQAYITAYCLIAHNREAVAEVADAMVSRIEIHGDEVVRLLDSVGLEAPEIDLTDDAIWPKAALVEDEPPSVIRARLQRGSTED</sequence>
<dbReference type="SUPFAM" id="SSF140990">
    <property type="entry name" value="FtsH protease domain-like"/>
    <property type="match status" value="1"/>
</dbReference>
<dbReference type="Pfam" id="PF00004">
    <property type="entry name" value="AAA"/>
    <property type="match status" value="2"/>
</dbReference>
<feature type="domain" description="AAA+ ATPase" evidence="2">
    <location>
        <begin position="241"/>
        <end position="489"/>
    </location>
</feature>
<dbReference type="SMART" id="SM00382">
    <property type="entry name" value="AAA"/>
    <property type="match status" value="1"/>
</dbReference>
<dbReference type="Proteomes" id="UP000240739">
    <property type="component" value="Unassembled WGS sequence"/>
</dbReference>
<evidence type="ECO:0000313" key="3">
    <source>
        <dbReference type="EMBL" id="PTL56172.1"/>
    </source>
</evidence>
<evidence type="ECO:0000313" key="4">
    <source>
        <dbReference type="Proteomes" id="UP000240739"/>
    </source>
</evidence>
<dbReference type="Pfam" id="PF01434">
    <property type="entry name" value="Peptidase_M41"/>
    <property type="match status" value="1"/>
</dbReference>
<dbReference type="PANTHER" id="PTHR23076:SF97">
    <property type="entry name" value="ATP-DEPENDENT ZINC METALLOPROTEASE YME1L1"/>
    <property type="match status" value="1"/>
</dbReference>
<dbReference type="GO" id="GO:0030163">
    <property type="term" value="P:protein catabolic process"/>
    <property type="evidence" value="ECO:0007669"/>
    <property type="project" value="TreeGrafter"/>
</dbReference>
<evidence type="ECO:0000259" key="2">
    <source>
        <dbReference type="SMART" id="SM00382"/>
    </source>
</evidence>
<dbReference type="PANTHER" id="PTHR23076">
    <property type="entry name" value="METALLOPROTEASE M41 FTSH"/>
    <property type="match status" value="1"/>
</dbReference>
<gene>
    <name evidence="3" type="ORF">C7Y72_14365</name>
</gene>
<dbReference type="Gene3D" id="1.10.8.60">
    <property type="match status" value="1"/>
</dbReference>
<dbReference type="OrthoDB" id="9809379at2"/>
<keyword evidence="1" id="KW-0812">Transmembrane</keyword>
<feature type="transmembrane region" description="Helical" evidence="1">
    <location>
        <begin position="54"/>
        <end position="72"/>
    </location>
</feature>
<proteinExistence type="predicted"/>
<dbReference type="EMBL" id="PYYB01000002">
    <property type="protein sequence ID" value="PTL56172.1"/>
    <property type="molecule type" value="Genomic_DNA"/>
</dbReference>
<dbReference type="GO" id="GO:0005524">
    <property type="term" value="F:ATP binding"/>
    <property type="evidence" value="ECO:0007669"/>
    <property type="project" value="InterPro"/>
</dbReference>